<dbReference type="InterPro" id="IPR021775">
    <property type="entry name" value="DUF3339"/>
</dbReference>
<sequence length="235" mass="26433">MNDWAAPLIAAALFWLLCPGMIFQLPGKNAPFEFMNMKTTVASIMVRPAHILTLWSLVHGMVRPAHIPALWSLVHNMVRPTHILALGHLYTEEEGFIFKDDKIDKKEPRANVVEEHMQRRRTNNEEHLSLSHLRFEITKDGRADGCCGQVPWLDMITELRVVAEGSLLGSAKWLNEGTCIGVSRLGKMIKPRMMLERPLARQGGRVEGCCGRVHRFGRMTTSSVIVKGLSTQQGD</sequence>
<dbReference type="Proteomes" id="UP001603857">
    <property type="component" value="Unassembled WGS sequence"/>
</dbReference>
<keyword evidence="1" id="KW-0732">Signal</keyword>
<keyword evidence="3" id="KW-1185">Reference proteome</keyword>
<dbReference type="EMBL" id="JBGMDY010000010">
    <property type="protein sequence ID" value="KAL2320312.1"/>
    <property type="molecule type" value="Genomic_DNA"/>
</dbReference>
<evidence type="ECO:0000313" key="2">
    <source>
        <dbReference type="EMBL" id="KAL2320312.1"/>
    </source>
</evidence>
<gene>
    <name evidence="2" type="ORF">Fmac_029281</name>
</gene>
<evidence type="ECO:0000256" key="1">
    <source>
        <dbReference type="SAM" id="SignalP"/>
    </source>
</evidence>
<dbReference type="Pfam" id="PF11820">
    <property type="entry name" value="DUF3339"/>
    <property type="match status" value="1"/>
</dbReference>
<feature type="signal peptide" evidence="1">
    <location>
        <begin position="1"/>
        <end position="24"/>
    </location>
</feature>
<proteinExistence type="predicted"/>
<protein>
    <submittedName>
        <fullName evidence="2">Uncharacterized protein</fullName>
    </submittedName>
</protein>
<evidence type="ECO:0000313" key="3">
    <source>
        <dbReference type="Proteomes" id="UP001603857"/>
    </source>
</evidence>
<feature type="chain" id="PRO_5044842519" evidence="1">
    <location>
        <begin position="25"/>
        <end position="235"/>
    </location>
</feature>
<accession>A0ABD1L9X4</accession>
<dbReference type="PANTHER" id="PTHR33128">
    <property type="entry name" value="OS05G0103400 PROTEIN"/>
    <property type="match status" value="1"/>
</dbReference>
<name>A0ABD1L9X4_9FABA</name>
<dbReference type="AlphaFoldDB" id="A0ABD1L9X4"/>
<reference evidence="2 3" key="1">
    <citation type="submission" date="2024-08" db="EMBL/GenBank/DDBJ databases">
        <title>Insights into the chromosomal genome structure of Flemingia macrophylla.</title>
        <authorList>
            <person name="Ding Y."/>
            <person name="Zhao Y."/>
            <person name="Bi W."/>
            <person name="Wu M."/>
            <person name="Zhao G."/>
            <person name="Gong Y."/>
            <person name="Li W."/>
            <person name="Zhang P."/>
        </authorList>
    </citation>
    <scope>NUCLEOTIDE SEQUENCE [LARGE SCALE GENOMIC DNA]</scope>
    <source>
        <strain evidence="2">DYQJB</strain>
        <tissue evidence="2">Leaf</tissue>
    </source>
</reference>
<comment type="caution">
    <text evidence="2">The sequence shown here is derived from an EMBL/GenBank/DDBJ whole genome shotgun (WGS) entry which is preliminary data.</text>
</comment>
<organism evidence="2 3">
    <name type="scientific">Flemingia macrophylla</name>
    <dbReference type="NCBI Taxonomy" id="520843"/>
    <lineage>
        <taxon>Eukaryota</taxon>
        <taxon>Viridiplantae</taxon>
        <taxon>Streptophyta</taxon>
        <taxon>Embryophyta</taxon>
        <taxon>Tracheophyta</taxon>
        <taxon>Spermatophyta</taxon>
        <taxon>Magnoliopsida</taxon>
        <taxon>eudicotyledons</taxon>
        <taxon>Gunneridae</taxon>
        <taxon>Pentapetalae</taxon>
        <taxon>rosids</taxon>
        <taxon>fabids</taxon>
        <taxon>Fabales</taxon>
        <taxon>Fabaceae</taxon>
        <taxon>Papilionoideae</taxon>
        <taxon>50 kb inversion clade</taxon>
        <taxon>NPAAA clade</taxon>
        <taxon>indigoferoid/millettioid clade</taxon>
        <taxon>Phaseoleae</taxon>
        <taxon>Flemingia</taxon>
    </lineage>
</organism>
<dbReference type="PANTHER" id="PTHR33128:SF54">
    <property type="entry name" value="OS01G0849500 PROTEIN"/>
    <property type="match status" value="1"/>
</dbReference>